<dbReference type="EMBL" id="PRDW01000007">
    <property type="protein sequence ID" value="PPB83602.1"/>
    <property type="molecule type" value="Genomic_DNA"/>
</dbReference>
<dbReference type="OrthoDB" id="9798416at2"/>
<dbReference type="RefSeq" id="WP_104077574.1">
    <property type="nucleotide sequence ID" value="NZ_CP062178.1"/>
</dbReference>
<dbReference type="Pfam" id="PF21716">
    <property type="entry name" value="dnstrm_HI1420"/>
    <property type="match status" value="1"/>
</dbReference>
<proteinExistence type="predicted"/>
<sequence length="99" mass="10553">MSKINISRFDVSEHLDSEEMIAAYLNAAIAEGDPDLLTAAISDIAKARGIAKVAETAGLGRESIYKTLSPGSKPRYETIVKLLHALGVRLSVEPEKASA</sequence>
<reference evidence="1 2" key="1">
    <citation type="submission" date="2018-01" db="EMBL/GenBank/DDBJ databases">
        <title>Genomic Encyclopedia of Type Strains, Phase III (KMG-III): the genomes of soil and plant-associated and newly described type strains.</title>
        <authorList>
            <person name="Whitman W."/>
        </authorList>
    </citation>
    <scope>NUCLEOTIDE SEQUENCE [LARGE SCALE GENOMIC DNA]</scope>
    <source>
        <strain evidence="1 2">HKI456</strain>
    </source>
</reference>
<dbReference type="InterPro" id="IPR010982">
    <property type="entry name" value="Lambda_DNA-bd_dom_sf"/>
</dbReference>
<dbReference type="PANTHER" id="PTHR40275:SF1">
    <property type="entry name" value="SSL7038 PROTEIN"/>
    <property type="match status" value="1"/>
</dbReference>
<organism evidence="1 2">
    <name type="scientific">Mycetohabitans endofungorum</name>
    <dbReference type="NCBI Taxonomy" id="417203"/>
    <lineage>
        <taxon>Bacteria</taxon>
        <taxon>Pseudomonadati</taxon>
        <taxon>Pseudomonadota</taxon>
        <taxon>Betaproteobacteria</taxon>
        <taxon>Burkholderiales</taxon>
        <taxon>Burkholderiaceae</taxon>
        <taxon>Mycetohabitans</taxon>
    </lineage>
</organism>
<protein>
    <submittedName>
        <fullName evidence="1">Putative addiction module antidote protein</fullName>
    </submittedName>
</protein>
<evidence type="ECO:0000313" key="1">
    <source>
        <dbReference type="EMBL" id="PPB83602.1"/>
    </source>
</evidence>
<dbReference type="SUPFAM" id="SSF47413">
    <property type="entry name" value="lambda repressor-like DNA-binding domains"/>
    <property type="match status" value="1"/>
</dbReference>
<dbReference type="InterPro" id="IPR014057">
    <property type="entry name" value="HI1420"/>
</dbReference>
<dbReference type="Proteomes" id="UP000243096">
    <property type="component" value="Unassembled WGS sequence"/>
</dbReference>
<comment type="caution">
    <text evidence="1">The sequence shown here is derived from an EMBL/GenBank/DDBJ whole genome shotgun (WGS) entry which is preliminary data.</text>
</comment>
<dbReference type="NCBIfam" id="TIGR02684">
    <property type="entry name" value="dnstrm_HI1420"/>
    <property type="match status" value="1"/>
</dbReference>
<gene>
    <name evidence="1" type="ORF">B0O95_107118</name>
</gene>
<accession>A0A2P5KA72</accession>
<evidence type="ECO:0000313" key="2">
    <source>
        <dbReference type="Proteomes" id="UP000243096"/>
    </source>
</evidence>
<dbReference type="GO" id="GO:0003677">
    <property type="term" value="F:DNA binding"/>
    <property type="evidence" value="ECO:0007669"/>
    <property type="project" value="InterPro"/>
</dbReference>
<keyword evidence="2" id="KW-1185">Reference proteome</keyword>
<dbReference type="AlphaFoldDB" id="A0A2P5KA72"/>
<dbReference type="PANTHER" id="PTHR40275">
    <property type="entry name" value="SSL7038 PROTEIN"/>
    <property type="match status" value="1"/>
</dbReference>
<name>A0A2P5KA72_9BURK</name>